<dbReference type="InterPro" id="IPR055100">
    <property type="entry name" value="GNAT_LYC1-like"/>
</dbReference>
<sequence>MQDLELIRTTNPKVIRQVWLNNRSFFGPKMSDELWLENSALRMDQDYGLGKEFKIWILVPKGEGDDPKAILSAVHTYDRPGLISRSLVESGHAGTQRDVEVDDILVAYVLLVFTPVEHRKRGYAKTLLRMLWGKFNSQTEPLVELTFLYSALGTDFYESLGWHAVRSKELVLPVTCHVFPKLAKRTARDHSLEDLTESHLQVITDKDIRLLRAELKLRAIAAPQNTRVAAILPEERCFHRALAKARFTLSKVARIARPFRRIGVRLNNGPEDEDAYVLWTFIEGSRQLLILRARYRTVDQIQCLLKEAMSEAREWNMRTVAIWDMNDCDALAATGILNQDRVNSWSCVGQFRHGPVDPGTGSPRVPVELMANEGFVWT</sequence>
<accession>A0A9P6QHV6</accession>
<dbReference type="Pfam" id="PF22998">
    <property type="entry name" value="GNAT_LYC1-like"/>
    <property type="match status" value="1"/>
</dbReference>
<reference evidence="2" key="1">
    <citation type="journal article" date="2020" name="Fungal Divers.">
        <title>Resolving the Mortierellaceae phylogeny through synthesis of multi-gene phylogenetics and phylogenomics.</title>
        <authorList>
            <person name="Vandepol N."/>
            <person name="Liber J."/>
            <person name="Desiro A."/>
            <person name="Na H."/>
            <person name="Kennedy M."/>
            <person name="Barry K."/>
            <person name="Grigoriev I.V."/>
            <person name="Miller A.N."/>
            <person name="O'Donnell K."/>
            <person name="Stajich J.E."/>
            <person name="Bonito G."/>
        </authorList>
    </citation>
    <scope>NUCLEOTIDE SEQUENCE</scope>
    <source>
        <strain evidence="2">KOD948</strain>
    </source>
</reference>
<proteinExistence type="predicted"/>
<keyword evidence="3" id="KW-1185">Reference proteome</keyword>
<dbReference type="PANTHER" id="PTHR34815">
    <property type="entry name" value="LYSINE ACETYLTRANSFERASE"/>
    <property type="match status" value="1"/>
</dbReference>
<dbReference type="EMBL" id="JAAAJA010000019">
    <property type="protein sequence ID" value="KAG0266299.1"/>
    <property type="molecule type" value="Genomic_DNA"/>
</dbReference>
<dbReference type="PANTHER" id="PTHR34815:SF2">
    <property type="entry name" value="N-ACETYLTRANSFERASE DOMAIN-CONTAINING PROTEIN"/>
    <property type="match status" value="1"/>
</dbReference>
<evidence type="ECO:0000313" key="2">
    <source>
        <dbReference type="EMBL" id="KAG0266299.1"/>
    </source>
</evidence>
<feature type="domain" description="LYC1 C-terminal" evidence="1">
    <location>
        <begin position="179"/>
        <end position="377"/>
    </location>
</feature>
<dbReference type="InterPro" id="IPR053013">
    <property type="entry name" value="LAT"/>
</dbReference>
<protein>
    <recommendedName>
        <fullName evidence="1">LYC1 C-terminal domain-containing protein</fullName>
    </recommendedName>
</protein>
<comment type="caution">
    <text evidence="2">The sequence shown here is derived from an EMBL/GenBank/DDBJ whole genome shotgun (WGS) entry which is preliminary data.</text>
</comment>
<dbReference type="AlphaFoldDB" id="A0A9P6QHV6"/>
<dbReference type="InterPro" id="IPR016181">
    <property type="entry name" value="Acyl_CoA_acyltransferase"/>
</dbReference>
<organism evidence="2 3">
    <name type="scientific">Mortierella polycephala</name>
    <dbReference type="NCBI Taxonomy" id="41804"/>
    <lineage>
        <taxon>Eukaryota</taxon>
        <taxon>Fungi</taxon>
        <taxon>Fungi incertae sedis</taxon>
        <taxon>Mucoromycota</taxon>
        <taxon>Mortierellomycotina</taxon>
        <taxon>Mortierellomycetes</taxon>
        <taxon>Mortierellales</taxon>
        <taxon>Mortierellaceae</taxon>
        <taxon>Mortierella</taxon>
    </lineage>
</organism>
<dbReference type="Proteomes" id="UP000726737">
    <property type="component" value="Unassembled WGS sequence"/>
</dbReference>
<evidence type="ECO:0000313" key="3">
    <source>
        <dbReference type="Proteomes" id="UP000726737"/>
    </source>
</evidence>
<dbReference type="OrthoDB" id="2020070at2759"/>
<evidence type="ECO:0000259" key="1">
    <source>
        <dbReference type="Pfam" id="PF22998"/>
    </source>
</evidence>
<dbReference type="Gene3D" id="3.40.630.30">
    <property type="match status" value="1"/>
</dbReference>
<name>A0A9P6QHV6_9FUNG</name>
<dbReference type="SUPFAM" id="SSF55729">
    <property type="entry name" value="Acyl-CoA N-acyltransferases (Nat)"/>
    <property type="match status" value="1"/>
</dbReference>
<gene>
    <name evidence="2" type="ORF">BG011_002707</name>
</gene>